<protein>
    <submittedName>
        <fullName evidence="1">Uncharacterized protein</fullName>
    </submittedName>
</protein>
<dbReference type="Proteomes" id="UP000241848">
    <property type="component" value="Unassembled WGS sequence"/>
</dbReference>
<accession>A0A2T2WJZ3</accession>
<dbReference type="EMBL" id="PXYV01000015">
    <property type="protein sequence ID" value="PSR22561.1"/>
    <property type="molecule type" value="Genomic_DNA"/>
</dbReference>
<comment type="caution">
    <text evidence="1">The sequence shown here is derived from an EMBL/GenBank/DDBJ whole genome shotgun (WGS) entry which is preliminary data.</text>
</comment>
<dbReference type="AlphaFoldDB" id="A0A2T2WJZ3"/>
<organism evidence="1 2">
    <name type="scientific">Sulfobacillus acidophilus</name>
    <dbReference type="NCBI Taxonomy" id="53633"/>
    <lineage>
        <taxon>Bacteria</taxon>
        <taxon>Bacillati</taxon>
        <taxon>Bacillota</taxon>
        <taxon>Clostridia</taxon>
        <taxon>Eubacteriales</taxon>
        <taxon>Clostridiales Family XVII. Incertae Sedis</taxon>
        <taxon>Sulfobacillus</taxon>
    </lineage>
</organism>
<reference evidence="1 2" key="1">
    <citation type="journal article" date="2014" name="BMC Genomics">
        <title>Comparison of environmental and isolate Sulfobacillus genomes reveals diverse carbon, sulfur, nitrogen, and hydrogen metabolisms.</title>
        <authorList>
            <person name="Justice N.B."/>
            <person name="Norman A."/>
            <person name="Brown C.T."/>
            <person name="Singh A."/>
            <person name="Thomas B.C."/>
            <person name="Banfield J.F."/>
        </authorList>
    </citation>
    <scope>NUCLEOTIDE SEQUENCE [LARGE SCALE GENOMIC DNA]</scope>
    <source>
        <strain evidence="1">AMDSBA3</strain>
    </source>
</reference>
<gene>
    <name evidence="1" type="ORF">C7B45_06455</name>
</gene>
<evidence type="ECO:0000313" key="2">
    <source>
        <dbReference type="Proteomes" id="UP000241848"/>
    </source>
</evidence>
<evidence type="ECO:0000313" key="1">
    <source>
        <dbReference type="EMBL" id="PSR22561.1"/>
    </source>
</evidence>
<proteinExistence type="predicted"/>
<sequence>MAGELSSTNVIREFLRIQDFFPDVRGEEESLAQCFQTLDEQIARFVTQDLIHSDDEILQALAACGLLIYDRLTNQPQRNWAQLSDGVRQLAAALQQAFDPETNGEVKAAALEYWKTPEDEQFHFTQWGSVIRRLMASVKHHQKNGPRAYCRWIILYVAKWSPDLSDDKVHWVVMSGTVPDTEKMDEILPDQ</sequence>
<name>A0A2T2WJZ3_9FIRM</name>